<feature type="non-terminal residue" evidence="1">
    <location>
        <position position="1"/>
    </location>
</feature>
<gene>
    <name evidence="1" type="ORF">PFISCL1PPCAC_18282</name>
</gene>
<dbReference type="InterPro" id="IPR002347">
    <property type="entry name" value="SDR_fam"/>
</dbReference>
<organism evidence="1 2">
    <name type="scientific">Pristionchus fissidentatus</name>
    <dbReference type="NCBI Taxonomy" id="1538716"/>
    <lineage>
        <taxon>Eukaryota</taxon>
        <taxon>Metazoa</taxon>
        <taxon>Ecdysozoa</taxon>
        <taxon>Nematoda</taxon>
        <taxon>Chromadorea</taxon>
        <taxon>Rhabditida</taxon>
        <taxon>Rhabditina</taxon>
        <taxon>Diplogasteromorpha</taxon>
        <taxon>Diplogasteroidea</taxon>
        <taxon>Neodiplogasteridae</taxon>
        <taxon>Pristionchus</taxon>
    </lineage>
</organism>
<keyword evidence="2" id="KW-1185">Reference proteome</keyword>
<protein>
    <recommendedName>
        <fullName evidence="3">Dehydrogenase</fullName>
    </recommendedName>
</protein>
<reference evidence="1" key="1">
    <citation type="submission" date="2023-10" db="EMBL/GenBank/DDBJ databases">
        <title>Genome assembly of Pristionchus species.</title>
        <authorList>
            <person name="Yoshida K."/>
            <person name="Sommer R.J."/>
        </authorList>
    </citation>
    <scope>NUCLEOTIDE SEQUENCE</scope>
    <source>
        <strain evidence="1">RS5133</strain>
    </source>
</reference>
<accession>A0AAV5W9C6</accession>
<dbReference type="SUPFAM" id="SSF51735">
    <property type="entry name" value="NAD(P)-binding Rossmann-fold domains"/>
    <property type="match status" value="1"/>
</dbReference>
<dbReference type="FunFam" id="3.40.50.720:FF:000084">
    <property type="entry name" value="Short-chain dehydrogenase reductase"/>
    <property type="match status" value="1"/>
</dbReference>
<proteinExistence type="predicted"/>
<comment type="caution">
    <text evidence="1">The sequence shown here is derived from an EMBL/GenBank/DDBJ whole genome shotgun (WGS) entry which is preliminary data.</text>
</comment>
<dbReference type="PANTHER" id="PTHR44115:SF4">
    <property type="entry name" value="OXIDOREDUCTASE"/>
    <property type="match status" value="1"/>
</dbReference>
<evidence type="ECO:0000313" key="2">
    <source>
        <dbReference type="Proteomes" id="UP001432322"/>
    </source>
</evidence>
<dbReference type="Proteomes" id="UP001432322">
    <property type="component" value="Unassembled WGS sequence"/>
</dbReference>
<dbReference type="PRINTS" id="PR00080">
    <property type="entry name" value="SDRFAMILY"/>
</dbReference>
<evidence type="ECO:0008006" key="3">
    <source>
        <dbReference type="Google" id="ProtNLM"/>
    </source>
</evidence>
<dbReference type="EMBL" id="BTSY01000005">
    <property type="protein sequence ID" value="GMT26985.1"/>
    <property type="molecule type" value="Genomic_DNA"/>
</dbReference>
<dbReference type="PRINTS" id="PR00081">
    <property type="entry name" value="GDHRDH"/>
</dbReference>
<dbReference type="AlphaFoldDB" id="A0AAV5W9C6"/>
<evidence type="ECO:0000313" key="1">
    <source>
        <dbReference type="EMBL" id="GMT26985.1"/>
    </source>
</evidence>
<name>A0AAV5W9C6_9BILA</name>
<dbReference type="InterPro" id="IPR036291">
    <property type="entry name" value="NAD(P)-bd_dom_sf"/>
</dbReference>
<dbReference type="Pfam" id="PF13561">
    <property type="entry name" value="adh_short_C2"/>
    <property type="match status" value="1"/>
</dbReference>
<sequence>FLTFPLLQTSPTSGMSFFQGKVVLVTGSSDGIGRSAAVLFAKAGAKVTITGRSSDKLAVTKSACVAAGAKAGDILELAGDVTDKQFITKLVQDTVDKFGRLDVLVNNAGAAIIDFTGKNGLDIPIEIFDHTMDLNVRSVILISQLAIPYLEKTQGAIVNVSSIVSSLFTCSQPFYPMSKTCLDQLTVQMAGTLIKKGIRVNSVNPGIIRTNFIQAAGLPSDAAKQFYDKADEKESTQIPLGKCGVPDDIGKIIVFLADRSQSEIIVGQRIVADGGSLLKNSLLSAEV</sequence>
<dbReference type="PANTHER" id="PTHR44115">
    <property type="entry name" value="PROTEIN CBG09704"/>
    <property type="match status" value="1"/>
</dbReference>
<dbReference type="Gene3D" id="3.40.50.720">
    <property type="entry name" value="NAD(P)-binding Rossmann-like Domain"/>
    <property type="match status" value="1"/>
</dbReference>